<accession>B0DE91</accession>
<dbReference type="EMBL" id="DS547105">
    <property type="protein sequence ID" value="EDR07096.1"/>
    <property type="molecule type" value="Genomic_DNA"/>
</dbReference>
<organism evidence="3">
    <name type="scientific">Laccaria bicolor (strain S238N-H82 / ATCC MYA-4686)</name>
    <name type="common">Bicoloured deceiver</name>
    <name type="synonym">Laccaria laccata var. bicolor</name>
    <dbReference type="NCBI Taxonomy" id="486041"/>
    <lineage>
        <taxon>Eukaryota</taxon>
        <taxon>Fungi</taxon>
        <taxon>Dikarya</taxon>
        <taxon>Basidiomycota</taxon>
        <taxon>Agaricomycotina</taxon>
        <taxon>Agaricomycetes</taxon>
        <taxon>Agaricomycetidae</taxon>
        <taxon>Agaricales</taxon>
        <taxon>Agaricineae</taxon>
        <taxon>Hydnangiaceae</taxon>
        <taxon>Laccaria</taxon>
    </lineage>
</organism>
<evidence type="ECO:0000313" key="3">
    <source>
        <dbReference type="Proteomes" id="UP000001194"/>
    </source>
</evidence>
<dbReference type="HOGENOM" id="CLU_739804_0_0_1"/>
<keyword evidence="3" id="KW-1185">Reference proteome</keyword>
<evidence type="ECO:0000256" key="1">
    <source>
        <dbReference type="SAM" id="MobiDB-lite"/>
    </source>
</evidence>
<dbReference type="KEGG" id="lbc:LACBIDRAFT_328036"/>
<sequence>MTVSAEVLDAVVRVLLLEDGPRALEYQQMDAQERGNVRMLSCYRRNSLERLNFGHPLSQRDPPLLEDDRPKPFPFGRDEDTLDTGEGGADAGGASTFKRLVLEQLELNGTGLNYLDELPIANVELIYPSSFTQRWALVVFPIPGDRNSPEHVHTVVSRLFETRIPGRCNPFHLMAVPAQAVGNTANIARSSSVYVGNSVIATKTLSVVGGQGKDALDEVGMVDGVPVCHVNVSLVRNGGEEGKKDQPVNSKKTDYQARQIEPLYNSHYNSPNHPRLLQWYRASKSSVSTANNENLLMVQIAREEEIGGHQHLLVSECAGHFCLLRAGHKKLTYENSGSTINNKNVSIRTLVIMNGSEGKEEVKVLREPLKKNEK</sequence>
<evidence type="ECO:0000313" key="2">
    <source>
        <dbReference type="EMBL" id="EDR07096.1"/>
    </source>
</evidence>
<proteinExistence type="predicted"/>
<name>B0DE91_LACBS</name>
<dbReference type="AlphaFoldDB" id="B0DE91"/>
<dbReference type="GeneID" id="6077855"/>
<dbReference type="Proteomes" id="UP000001194">
    <property type="component" value="Unassembled WGS sequence"/>
</dbReference>
<feature type="compositionally biased region" description="Basic and acidic residues" evidence="1">
    <location>
        <begin position="66"/>
        <end position="79"/>
    </location>
</feature>
<gene>
    <name evidence="2" type="ORF">LACBIDRAFT_328036</name>
</gene>
<dbReference type="RefSeq" id="XP_001882027.1">
    <property type="nucleotide sequence ID" value="XM_001881992.1"/>
</dbReference>
<protein>
    <submittedName>
        <fullName evidence="2">Predicted protein</fullName>
    </submittedName>
</protein>
<feature type="region of interest" description="Disordered" evidence="1">
    <location>
        <begin position="53"/>
        <end position="91"/>
    </location>
</feature>
<dbReference type="InParanoid" id="B0DE91"/>
<reference evidence="2 3" key="1">
    <citation type="journal article" date="2008" name="Nature">
        <title>The genome of Laccaria bicolor provides insights into mycorrhizal symbiosis.</title>
        <authorList>
            <person name="Martin F."/>
            <person name="Aerts A."/>
            <person name="Ahren D."/>
            <person name="Brun A."/>
            <person name="Danchin E.G.J."/>
            <person name="Duchaussoy F."/>
            <person name="Gibon J."/>
            <person name="Kohler A."/>
            <person name="Lindquist E."/>
            <person name="Pereda V."/>
            <person name="Salamov A."/>
            <person name="Shapiro H.J."/>
            <person name="Wuyts J."/>
            <person name="Blaudez D."/>
            <person name="Buee M."/>
            <person name="Brokstein P."/>
            <person name="Canbaeck B."/>
            <person name="Cohen D."/>
            <person name="Courty P.E."/>
            <person name="Coutinho P.M."/>
            <person name="Delaruelle C."/>
            <person name="Detter J.C."/>
            <person name="Deveau A."/>
            <person name="DiFazio S."/>
            <person name="Duplessis S."/>
            <person name="Fraissinet-Tachet L."/>
            <person name="Lucic E."/>
            <person name="Frey-Klett P."/>
            <person name="Fourrey C."/>
            <person name="Feussner I."/>
            <person name="Gay G."/>
            <person name="Grimwood J."/>
            <person name="Hoegger P.J."/>
            <person name="Jain P."/>
            <person name="Kilaru S."/>
            <person name="Labbe J."/>
            <person name="Lin Y.C."/>
            <person name="Legue V."/>
            <person name="Le Tacon F."/>
            <person name="Marmeisse R."/>
            <person name="Melayah D."/>
            <person name="Montanini B."/>
            <person name="Muratet M."/>
            <person name="Nehls U."/>
            <person name="Niculita-Hirzel H."/>
            <person name="Oudot-Le Secq M.P."/>
            <person name="Peter M."/>
            <person name="Quesneville H."/>
            <person name="Rajashekar B."/>
            <person name="Reich M."/>
            <person name="Rouhier N."/>
            <person name="Schmutz J."/>
            <person name="Yin T."/>
            <person name="Chalot M."/>
            <person name="Henrissat B."/>
            <person name="Kuees U."/>
            <person name="Lucas S."/>
            <person name="Van de Peer Y."/>
            <person name="Podila G.K."/>
            <person name="Polle A."/>
            <person name="Pukkila P.J."/>
            <person name="Richardson P.M."/>
            <person name="Rouze P."/>
            <person name="Sanders I.R."/>
            <person name="Stajich J.E."/>
            <person name="Tunlid A."/>
            <person name="Tuskan G."/>
            <person name="Grigoriev I.V."/>
        </authorList>
    </citation>
    <scope>NUCLEOTIDE SEQUENCE [LARGE SCALE GENOMIC DNA]</scope>
    <source>
        <strain evidence="3">S238N-H82 / ATCC MYA-4686</strain>
    </source>
</reference>